<evidence type="ECO:0000313" key="2">
    <source>
        <dbReference type="Proteomes" id="UP000009229"/>
    </source>
</evidence>
<proteinExistence type="predicted"/>
<name>A0AAU8PJ45_DESK7</name>
<keyword evidence="2" id="KW-1185">Reference proteome</keyword>
<dbReference type="GO" id="GO:0016829">
    <property type="term" value="F:lyase activity"/>
    <property type="evidence" value="ECO:0007669"/>
    <property type="project" value="UniProtKB-KW"/>
</dbReference>
<reference evidence="2" key="1">
    <citation type="submission" date="2011-05" db="EMBL/GenBank/DDBJ databases">
        <title>Complete sequence of Desulfotomaculum kuznetsovii DSM 6115.</title>
        <authorList>
            <person name="Lucas S."/>
            <person name="Han J."/>
            <person name="Lapidus A."/>
            <person name="Cheng J.-F."/>
            <person name="Goodwin L."/>
            <person name="Pitluck S."/>
            <person name="Peters L."/>
            <person name="Mikhailova N."/>
            <person name="Lu M."/>
            <person name="Saunders E."/>
            <person name="Han C."/>
            <person name="Tapia R."/>
            <person name="Land M."/>
            <person name="Hauser L."/>
            <person name="Kyrpides N."/>
            <person name="Ivanova N."/>
            <person name="Pagani I."/>
            <person name="Nazina T."/>
            <person name="Ivanova A."/>
            <person name="Parshina S."/>
            <person name="Kuever J."/>
            <person name="Muyzer G."/>
            <person name="Plugge C."/>
            <person name="Stams A."/>
            <person name="Woyke T."/>
        </authorList>
    </citation>
    <scope>NUCLEOTIDE SEQUENCE [LARGE SCALE GENOMIC DNA]</scope>
    <source>
        <strain evidence="2">DSM 6115 / VKM B-1805 / 17</strain>
    </source>
</reference>
<evidence type="ECO:0000313" key="1">
    <source>
        <dbReference type="EMBL" id="AEG15799.1"/>
    </source>
</evidence>
<dbReference type="InterPro" id="IPR009609">
    <property type="entry name" value="Phosphonate_metab_PhnG"/>
</dbReference>
<accession>A0AAU8PJ45</accession>
<dbReference type="AlphaFoldDB" id="A0AAU8PJ45"/>
<dbReference type="NCBIfam" id="TIGR03293">
    <property type="entry name" value="PhnG_redo"/>
    <property type="match status" value="1"/>
</dbReference>
<dbReference type="Pfam" id="PF06754">
    <property type="entry name" value="PhnG"/>
    <property type="match status" value="1"/>
</dbReference>
<protein>
    <submittedName>
        <fullName evidence="1">Phosphonate C-P lyase system protein PhnG</fullName>
    </submittedName>
</protein>
<keyword evidence="1" id="KW-0456">Lyase</keyword>
<organism evidence="1 2">
    <name type="scientific">Desulfofundulus kuznetsovii (strain DSM 6115 / VKM B-1805 / 17)</name>
    <name type="common">Desulfotomaculum kuznetsovii</name>
    <dbReference type="NCBI Taxonomy" id="760568"/>
    <lineage>
        <taxon>Bacteria</taxon>
        <taxon>Bacillati</taxon>
        <taxon>Bacillota</taxon>
        <taxon>Clostridia</taxon>
        <taxon>Eubacteriales</taxon>
        <taxon>Peptococcaceae</taxon>
        <taxon>Desulfofundulus</taxon>
    </lineage>
</organism>
<dbReference type="GO" id="GO:0015716">
    <property type="term" value="P:organic phosphonate transport"/>
    <property type="evidence" value="ECO:0007669"/>
    <property type="project" value="InterPro"/>
</dbReference>
<sequence>MNEERLRTILHRVDNGILSQLARSVLAASPEIRVIKPPQVGLVMMQARETVENEPFNLGEVLVTECTVALGEATGWGCCLGDDPERAYHLAVLDLALHLGVGPVDGIRAALLAEEERILREDGAEFANIARSRVQFEALG</sequence>
<dbReference type="RefSeq" id="WP_013823313.1">
    <property type="nucleotide sequence ID" value="NC_015573.1"/>
</dbReference>
<dbReference type="Proteomes" id="UP000009229">
    <property type="component" value="Chromosome"/>
</dbReference>
<dbReference type="KEGG" id="dku:Desku_2262"/>
<dbReference type="EMBL" id="CP002770">
    <property type="protein sequence ID" value="AEG15799.1"/>
    <property type="molecule type" value="Genomic_DNA"/>
</dbReference>
<dbReference type="GO" id="GO:0019634">
    <property type="term" value="P:organic phosphonate metabolic process"/>
    <property type="evidence" value="ECO:0007669"/>
    <property type="project" value="InterPro"/>
</dbReference>
<gene>
    <name evidence="1" type="ordered locus">Desku_2262</name>
</gene>